<feature type="domain" description="RecF/RecN/SMC N-terminal" evidence="1">
    <location>
        <begin position="3"/>
        <end position="354"/>
    </location>
</feature>
<dbReference type="InterPro" id="IPR027417">
    <property type="entry name" value="P-loop_NTPase"/>
</dbReference>
<organism evidence="2 3">
    <name type="scientific">Laspinema palackyanum D2a</name>
    <dbReference type="NCBI Taxonomy" id="2953684"/>
    <lineage>
        <taxon>Bacteria</taxon>
        <taxon>Bacillati</taxon>
        <taxon>Cyanobacteriota</taxon>
        <taxon>Cyanophyceae</taxon>
        <taxon>Oscillatoriophycideae</taxon>
        <taxon>Oscillatoriales</taxon>
        <taxon>Laspinemataceae</taxon>
        <taxon>Laspinema</taxon>
        <taxon>Laspinema palackyanum</taxon>
    </lineage>
</organism>
<evidence type="ECO:0000313" key="3">
    <source>
        <dbReference type="Proteomes" id="UP001525890"/>
    </source>
</evidence>
<dbReference type="RefSeq" id="WP_368008395.1">
    <property type="nucleotide sequence ID" value="NZ_JAMXFF010000039.1"/>
</dbReference>
<accession>A0ABT2MZN5</accession>
<name>A0ABT2MZN5_9CYAN</name>
<dbReference type="PANTHER" id="PTHR43581:SF2">
    <property type="entry name" value="EXCINUCLEASE ATPASE SUBUNIT"/>
    <property type="match status" value="1"/>
</dbReference>
<sequence>MRIDELSIHNFKKFSEYSLELHPQFTLLIGDNGTGKTSLLDALAIAAGVWLVNPPDSTLSNSKRNILPNEIRLRAIKHAGITRLIECKPVIVQARGMIHEYYCYYNNWSRKINLNGSRTSNTDAKEVIDSISNLFKNDQWGAMIWFPVIAYYGAGRTWLPSNASRKTAKLEQEISRRWDAFYDCFEERIRLADLQTWFQKEAIAALQRNGKMRPSYDVVKWAILRCIPGADDLWFDGDRAEIVVSLEHQPIPFSNLSAGQKMMVALIADIAIKVVNQNTKFLTEVVDPNPEIIPPILQQTPGLVLIDEIDVHLHPKWQRRVVNDLKTTFPSIQFVCTTHSPQVIGQIEPECLRILYEDNSGKICTITPKQGLGMDSSWILQNLMGASARDIKIEEDLEQIFDTIDAENYSQARELIQTLTQKVGDFPELQEATSFLDRLELLQNHETD</sequence>
<dbReference type="SUPFAM" id="SSF52540">
    <property type="entry name" value="P-loop containing nucleoside triphosphate hydrolases"/>
    <property type="match status" value="1"/>
</dbReference>
<dbReference type="EMBL" id="JAMXFF010000039">
    <property type="protein sequence ID" value="MCT7968916.1"/>
    <property type="molecule type" value="Genomic_DNA"/>
</dbReference>
<gene>
    <name evidence="2" type="ORF">NG799_21635</name>
</gene>
<dbReference type="InterPro" id="IPR003395">
    <property type="entry name" value="RecF/RecN/SMC_N"/>
</dbReference>
<dbReference type="Proteomes" id="UP001525890">
    <property type="component" value="Unassembled WGS sequence"/>
</dbReference>
<dbReference type="PANTHER" id="PTHR43581">
    <property type="entry name" value="ATP/GTP PHOSPHATASE"/>
    <property type="match status" value="1"/>
</dbReference>
<comment type="caution">
    <text evidence="2">The sequence shown here is derived from an EMBL/GenBank/DDBJ whole genome shotgun (WGS) entry which is preliminary data.</text>
</comment>
<dbReference type="Pfam" id="PF02463">
    <property type="entry name" value="SMC_N"/>
    <property type="match status" value="1"/>
</dbReference>
<proteinExistence type="predicted"/>
<reference evidence="2 3" key="1">
    <citation type="journal article" date="2022" name="Front. Microbiol.">
        <title>High genomic differentiation and limited gene flow indicate recent cryptic speciation within the genus Laspinema (cyanobacteria).</title>
        <authorList>
            <person name="Stanojkovic A."/>
            <person name="Skoupy S."/>
            <person name="Skaloud P."/>
            <person name="Dvorak P."/>
        </authorList>
    </citation>
    <scope>NUCLEOTIDE SEQUENCE [LARGE SCALE GENOMIC DNA]</scope>
    <source>
        <strain evidence="2 3">D2a</strain>
    </source>
</reference>
<keyword evidence="3" id="KW-1185">Reference proteome</keyword>
<evidence type="ECO:0000259" key="1">
    <source>
        <dbReference type="Pfam" id="PF02463"/>
    </source>
</evidence>
<evidence type="ECO:0000313" key="2">
    <source>
        <dbReference type="EMBL" id="MCT7968916.1"/>
    </source>
</evidence>
<dbReference type="InterPro" id="IPR051396">
    <property type="entry name" value="Bact_Antivir_Def_Nuclease"/>
</dbReference>
<dbReference type="Gene3D" id="3.40.50.300">
    <property type="entry name" value="P-loop containing nucleotide triphosphate hydrolases"/>
    <property type="match status" value="1"/>
</dbReference>
<protein>
    <submittedName>
        <fullName evidence="2">AAA family ATPase</fullName>
    </submittedName>
</protein>